<evidence type="ECO:0000256" key="1">
    <source>
        <dbReference type="ARBA" id="ARBA00010164"/>
    </source>
</evidence>
<keyword evidence="3" id="KW-0418">Kinase</keyword>
<evidence type="ECO:0000256" key="3">
    <source>
        <dbReference type="ARBA" id="ARBA00022777"/>
    </source>
</evidence>
<protein>
    <submittedName>
        <fullName evidence="6">Type II toxin-antitoxin system HipA family toxin</fullName>
    </submittedName>
</protein>
<comment type="caution">
    <text evidence="6">The sequence shown here is derived from an EMBL/GenBank/DDBJ whole genome shotgun (WGS) entry which is preliminary data.</text>
</comment>
<dbReference type="InterPro" id="IPR052028">
    <property type="entry name" value="HipA_Ser/Thr_kinase"/>
</dbReference>
<feature type="domain" description="HipA N-terminal subdomain 1" evidence="5">
    <location>
        <begin position="10"/>
        <end position="109"/>
    </location>
</feature>
<name>A0ABT4ZK11_9RHOB</name>
<gene>
    <name evidence="6" type="ORF">PAF17_19900</name>
</gene>
<dbReference type="PANTHER" id="PTHR37419">
    <property type="entry name" value="SERINE/THREONINE-PROTEIN KINASE TOXIN HIPA"/>
    <property type="match status" value="1"/>
</dbReference>
<dbReference type="RefSeq" id="WP_271890800.1">
    <property type="nucleotide sequence ID" value="NZ_JAQBIE010000057.1"/>
</dbReference>
<comment type="similarity">
    <text evidence="1">Belongs to the HipA Ser/Thr kinase family.</text>
</comment>
<dbReference type="PANTHER" id="PTHR37419:SF1">
    <property type="entry name" value="SERINE_THREONINE-PROTEIN KINASE TOXIN HIPA"/>
    <property type="match status" value="1"/>
</dbReference>
<dbReference type="InterPro" id="IPR012893">
    <property type="entry name" value="HipA-like_C"/>
</dbReference>
<dbReference type="Pfam" id="PF07804">
    <property type="entry name" value="HipA_C"/>
    <property type="match status" value="1"/>
</dbReference>
<dbReference type="EMBL" id="JAQBIE010000057">
    <property type="protein sequence ID" value="MDB6179707.1"/>
    <property type="molecule type" value="Genomic_DNA"/>
</dbReference>
<reference evidence="6" key="1">
    <citation type="submission" date="2022-12" db="EMBL/GenBank/DDBJ databases">
        <title>Paracoccus onchidii sp. nov., isolated from a marine invertebrate from the South China Sea.</title>
        <authorList>
            <person name="Xu S."/>
            <person name="Liu Z."/>
            <person name="Xu Y."/>
        </authorList>
    </citation>
    <scope>NUCLEOTIDE SEQUENCE</scope>
    <source>
        <strain evidence="6">Z330</strain>
    </source>
</reference>
<evidence type="ECO:0000313" key="7">
    <source>
        <dbReference type="Proteomes" id="UP001165641"/>
    </source>
</evidence>
<sequence length="435" mass="48317">MGRPRKYTPLEVFLNTRHVGRLTRQSSGAVDFIYAPQWLAWEHTMPISLSMPLREDRYIGAPVMAVFDNLLPDTDEIRRRVAEKRGAEGTDAFSLLSAIGRDCVGALQFLPGDEEPDPADRLHGDVLRDEDVAGIIANLASAPLGLGEDENFRISVAGAQEKTALLWKDGHWMRPHGTTPTTHILKPQIGTLPIGVDLSNSVENEHLCLRLMAAFGLDAASTAIADFGKRRVLVVERFDRRLAKDGRLIRLPQEDCCQALGIPPTLKYQNDGGPGIVKVLDLLKASDTPNADRRAFLKTQMLFWLMAATDGHAKNYSVFLLPGGRFRMSPLYDVISVQPSIDARQLQRQKVKLAMSVGAKRHYQIDEIVPRHFDQTAAQSGLGAEIAGQLFTEIAERFDGAWEMVLRDLPEQFPEELIASIRNGMTARLRLLQLG</sequence>
<proteinExistence type="inferred from homology"/>
<accession>A0ABT4ZK11</accession>
<dbReference type="CDD" id="cd17808">
    <property type="entry name" value="HipA_Ec_like"/>
    <property type="match status" value="1"/>
</dbReference>
<keyword evidence="7" id="KW-1185">Reference proteome</keyword>
<feature type="domain" description="HipA-like C-terminal" evidence="4">
    <location>
        <begin position="154"/>
        <end position="402"/>
    </location>
</feature>
<keyword evidence="2" id="KW-0808">Transferase</keyword>
<dbReference type="NCBIfam" id="TIGR03071">
    <property type="entry name" value="couple_hipA"/>
    <property type="match status" value="1"/>
</dbReference>
<evidence type="ECO:0000256" key="2">
    <source>
        <dbReference type="ARBA" id="ARBA00022679"/>
    </source>
</evidence>
<dbReference type="InterPro" id="IPR017508">
    <property type="entry name" value="HipA_N1"/>
</dbReference>
<evidence type="ECO:0000259" key="4">
    <source>
        <dbReference type="Pfam" id="PF07804"/>
    </source>
</evidence>
<dbReference type="Proteomes" id="UP001165641">
    <property type="component" value="Unassembled WGS sequence"/>
</dbReference>
<evidence type="ECO:0000259" key="5">
    <source>
        <dbReference type="Pfam" id="PF13657"/>
    </source>
</evidence>
<organism evidence="6 7">
    <name type="scientific">Paracoccus onchidii</name>
    <dbReference type="NCBI Taxonomy" id="3017813"/>
    <lineage>
        <taxon>Bacteria</taxon>
        <taxon>Pseudomonadati</taxon>
        <taxon>Pseudomonadota</taxon>
        <taxon>Alphaproteobacteria</taxon>
        <taxon>Rhodobacterales</taxon>
        <taxon>Paracoccaceae</taxon>
        <taxon>Paracoccus</taxon>
    </lineage>
</organism>
<evidence type="ECO:0000313" key="6">
    <source>
        <dbReference type="EMBL" id="MDB6179707.1"/>
    </source>
</evidence>
<dbReference type="Pfam" id="PF13657">
    <property type="entry name" value="Couple_hipA"/>
    <property type="match status" value="1"/>
</dbReference>